<comment type="caution">
    <text evidence="5">The sequence shown here is derived from an EMBL/GenBank/DDBJ whole genome shotgun (WGS) entry which is preliminary data.</text>
</comment>
<keyword evidence="4" id="KW-0732">Signal</keyword>
<evidence type="ECO:0008006" key="7">
    <source>
        <dbReference type="Google" id="ProtNLM"/>
    </source>
</evidence>
<protein>
    <recommendedName>
        <fullName evidence="7">Tetratricopeptide repeat protein</fullName>
    </recommendedName>
</protein>
<dbReference type="InterPro" id="IPR011990">
    <property type="entry name" value="TPR-like_helical_dom_sf"/>
</dbReference>
<evidence type="ECO:0000256" key="2">
    <source>
        <dbReference type="ARBA" id="ARBA00022803"/>
    </source>
</evidence>
<keyword evidence="2 3" id="KW-0802">TPR repeat</keyword>
<reference evidence="5 6" key="1">
    <citation type="submission" date="2016-02" db="EMBL/GenBank/DDBJ databases">
        <authorList>
            <person name="Wen L."/>
            <person name="He K."/>
            <person name="Yang H."/>
        </authorList>
    </citation>
    <scope>NUCLEOTIDE SEQUENCE [LARGE SCALE GENOMIC DNA]</scope>
    <source>
        <strain evidence="5 6">CV41</strain>
    </source>
</reference>
<evidence type="ECO:0000313" key="5">
    <source>
        <dbReference type="EMBL" id="KXU34284.1"/>
    </source>
</evidence>
<dbReference type="Gene3D" id="1.25.40.10">
    <property type="entry name" value="Tetratricopeptide repeat domain"/>
    <property type="match status" value="2"/>
</dbReference>
<evidence type="ECO:0000256" key="4">
    <source>
        <dbReference type="SAM" id="SignalP"/>
    </source>
</evidence>
<dbReference type="EMBL" id="LSZP01000059">
    <property type="protein sequence ID" value="KXU34284.1"/>
    <property type="molecule type" value="Genomic_DNA"/>
</dbReference>
<dbReference type="RefSeq" id="WP_068712967.1">
    <property type="nucleotide sequence ID" value="NZ_LSZP01000059.1"/>
</dbReference>
<keyword evidence="6" id="KW-1185">Reference proteome</keyword>
<accession>A0A139SIG6</accession>
<dbReference type="AlphaFoldDB" id="A0A139SIG6"/>
<dbReference type="InterPro" id="IPR051012">
    <property type="entry name" value="CellSynth/LPSAsmb/PSIAsmb"/>
</dbReference>
<evidence type="ECO:0000313" key="6">
    <source>
        <dbReference type="Proteomes" id="UP000071392"/>
    </source>
</evidence>
<dbReference type="SUPFAM" id="SSF48452">
    <property type="entry name" value="TPR-like"/>
    <property type="match status" value="1"/>
</dbReference>
<dbReference type="PANTHER" id="PTHR45586">
    <property type="entry name" value="TPR REPEAT-CONTAINING PROTEIN PA4667"/>
    <property type="match status" value="1"/>
</dbReference>
<organism evidence="5 6">
    <name type="scientific">Cephaloticoccus capnophilus</name>
    <dbReference type="NCBI Taxonomy" id="1548208"/>
    <lineage>
        <taxon>Bacteria</taxon>
        <taxon>Pseudomonadati</taxon>
        <taxon>Verrucomicrobiota</taxon>
        <taxon>Opitutia</taxon>
        <taxon>Opitutales</taxon>
        <taxon>Opitutaceae</taxon>
        <taxon>Cephaloticoccus</taxon>
    </lineage>
</organism>
<sequence>MPYAGSLLLLVCLLFTPLLSAAGGNAGPDSPAFQEARALFMAQRYPESRRAFEELGSTTEPDNPRIHYYLGRIAIKRSDERDAIFHLERATALAPSNSGYFAELGAAYALALDKAATLKKPGLARKVRSTLEHAVTLDPSNLDAREGLVDYYRQAPSFLGGGIAKAFAQAEQIRAQDAERGTRLLAHLYLRSNDTARAIEVYEAFLIDNPDNAFAHYTLGQLAAKVGEKTKARQAYETALTLAPDFAAARIALDNL</sequence>
<keyword evidence="1" id="KW-0677">Repeat</keyword>
<dbReference type="PROSITE" id="PS50005">
    <property type="entry name" value="TPR"/>
    <property type="match status" value="2"/>
</dbReference>
<feature type="repeat" description="TPR" evidence="3">
    <location>
        <begin position="64"/>
        <end position="97"/>
    </location>
</feature>
<dbReference type="OrthoDB" id="192575at2"/>
<dbReference type="PANTHER" id="PTHR45586:SF1">
    <property type="entry name" value="LIPOPOLYSACCHARIDE ASSEMBLY PROTEIN B"/>
    <property type="match status" value="1"/>
</dbReference>
<dbReference type="Proteomes" id="UP000071392">
    <property type="component" value="Unassembled WGS sequence"/>
</dbReference>
<gene>
    <name evidence="5" type="ORF">AXK12_07330</name>
</gene>
<feature type="chain" id="PRO_5007299300" description="Tetratricopeptide repeat protein" evidence="4">
    <location>
        <begin position="22"/>
        <end position="256"/>
    </location>
</feature>
<evidence type="ECO:0000256" key="3">
    <source>
        <dbReference type="PROSITE-ProRule" id="PRU00339"/>
    </source>
</evidence>
<dbReference type="Pfam" id="PF13432">
    <property type="entry name" value="TPR_16"/>
    <property type="match status" value="2"/>
</dbReference>
<feature type="repeat" description="TPR" evidence="3">
    <location>
        <begin position="213"/>
        <end position="246"/>
    </location>
</feature>
<name>A0A139SIG6_9BACT</name>
<dbReference type="STRING" id="1548208.AXK12_07330"/>
<dbReference type="InterPro" id="IPR019734">
    <property type="entry name" value="TPR_rpt"/>
</dbReference>
<dbReference type="SMART" id="SM00028">
    <property type="entry name" value="TPR"/>
    <property type="match status" value="3"/>
</dbReference>
<feature type="signal peptide" evidence="4">
    <location>
        <begin position="1"/>
        <end position="21"/>
    </location>
</feature>
<evidence type="ECO:0000256" key="1">
    <source>
        <dbReference type="ARBA" id="ARBA00022737"/>
    </source>
</evidence>
<proteinExistence type="predicted"/>